<evidence type="ECO:0000256" key="6">
    <source>
        <dbReference type="SAM" id="MobiDB-lite"/>
    </source>
</evidence>
<evidence type="ECO:0000256" key="3">
    <source>
        <dbReference type="ARBA" id="ARBA00022692"/>
    </source>
</evidence>
<evidence type="ECO:0000256" key="7">
    <source>
        <dbReference type="SAM" id="Phobius"/>
    </source>
</evidence>
<evidence type="ECO:0000256" key="2">
    <source>
        <dbReference type="ARBA" id="ARBA00022448"/>
    </source>
</evidence>
<comment type="subcellular location">
    <subcellularLocation>
        <location evidence="1">Membrane</location>
        <topology evidence="1">Multi-pass membrane protein</topology>
    </subcellularLocation>
</comment>
<dbReference type="AlphaFoldDB" id="A0AAN9UCM7"/>
<dbReference type="EMBL" id="JAKJXP020000111">
    <property type="protein sequence ID" value="KAK7745183.1"/>
    <property type="molecule type" value="Genomic_DNA"/>
</dbReference>
<keyword evidence="5 7" id="KW-0472">Membrane</keyword>
<sequence length="429" mass="47763">MRYIDQTNINNAYVSGMSEELGFTGNQLVQFQTIFMVGNTVGLIPFAYIFPNVPMHFLVPFLVAMFEASYFPGVHYVLGSWYRGDEISRRGGVFYVGLTLGTLTASLSQSAASSNLDGVNGLAGWRWSFIINAITTLPLAILGYLIWPGTPARPNRIFLSERELQLARDRLEKHGAKPNHRPFTLKRLVRMFSSSRIWVLIVWTTIFFNTSANTAAMLLWLKSLKRYPVPVMNQYNTIPPALGIFYVLFFNFSADLGLGRAMAITLASLLNISGLLILTIWDVPESAKWYAFATTYSGVAVSSTLYGWANSILRFDIEERAVALIAMTTIATSTSAWIPLFTWPTVEAPRFPKGYPYALAASILQIAMTWFIKYWFGEDGSKHAPVTEEGVDRIEDNDLQPDSSILEDPSPSKTGIGPKVITAISSQAR</sequence>
<evidence type="ECO:0000256" key="1">
    <source>
        <dbReference type="ARBA" id="ARBA00004141"/>
    </source>
</evidence>
<dbReference type="InterPro" id="IPR036259">
    <property type="entry name" value="MFS_trans_sf"/>
</dbReference>
<comment type="caution">
    <text evidence="8">The sequence shown here is derived from an EMBL/GenBank/DDBJ whole genome shotgun (WGS) entry which is preliminary data.</text>
</comment>
<dbReference type="PANTHER" id="PTHR43791:SF15">
    <property type="entry name" value="TRANSPORTER SEO1-RELATED"/>
    <property type="match status" value="1"/>
</dbReference>
<organism evidence="8 9">
    <name type="scientific">Diatrype stigma</name>
    <dbReference type="NCBI Taxonomy" id="117547"/>
    <lineage>
        <taxon>Eukaryota</taxon>
        <taxon>Fungi</taxon>
        <taxon>Dikarya</taxon>
        <taxon>Ascomycota</taxon>
        <taxon>Pezizomycotina</taxon>
        <taxon>Sordariomycetes</taxon>
        <taxon>Xylariomycetidae</taxon>
        <taxon>Xylariales</taxon>
        <taxon>Diatrypaceae</taxon>
        <taxon>Diatrype</taxon>
    </lineage>
</organism>
<reference evidence="8 9" key="1">
    <citation type="submission" date="2024-02" db="EMBL/GenBank/DDBJ databases">
        <title>De novo assembly and annotation of 12 fungi associated with fruit tree decline syndrome in Ontario, Canada.</title>
        <authorList>
            <person name="Sulman M."/>
            <person name="Ellouze W."/>
            <person name="Ilyukhin E."/>
        </authorList>
    </citation>
    <scope>NUCLEOTIDE SEQUENCE [LARGE SCALE GENOMIC DNA]</scope>
    <source>
        <strain evidence="8 9">M11/M66-122</strain>
    </source>
</reference>
<feature type="transmembrane region" description="Helical" evidence="7">
    <location>
        <begin position="355"/>
        <end position="376"/>
    </location>
</feature>
<dbReference type="Proteomes" id="UP001320420">
    <property type="component" value="Unassembled WGS sequence"/>
</dbReference>
<gene>
    <name evidence="8" type="primary">SEO1_2</name>
    <name evidence="8" type="ORF">SLS62_009896</name>
</gene>
<feature type="transmembrane region" description="Helical" evidence="7">
    <location>
        <begin position="33"/>
        <end position="51"/>
    </location>
</feature>
<evidence type="ECO:0000313" key="9">
    <source>
        <dbReference type="Proteomes" id="UP001320420"/>
    </source>
</evidence>
<evidence type="ECO:0000313" key="8">
    <source>
        <dbReference type="EMBL" id="KAK7745183.1"/>
    </source>
</evidence>
<keyword evidence="4 7" id="KW-1133">Transmembrane helix</keyword>
<feature type="transmembrane region" description="Helical" evidence="7">
    <location>
        <begin position="321"/>
        <end position="343"/>
    </location>
</feature>
<feature type="transmembrane region" description="Helical" evidence="7">
    <location>
        <begin position="197"/>
        <end position="221"/>
    </location>
</feature>
<feature type="transmembrane region" description="Helical" evidence="7">
    <location>
        <begin position="57"/>
        <end position="81"/>
    </location>
</feature>
<dbReference type="InterPro" id="IPR011701">
    <property type="entry name" value="MFS"/>
</dbReference>
<keyword evidence="9" id="KW-1185">Reference proteome</keyword>
<dbReference type="Gene3D" id="1.20.1250.20">
    <property type="entry name" value="MFS general substrate transporter like domains"/>
    <property type="match status" value="1"/>
</dbReference>
<dbReference type="GO" id="GO:0016020">
    <property type="term" value="C:membrane"/>
    <property type="evidence" value="ECO:0007669"/>
    <property type="project" value="UniProtKB-SubCell"/>
</dbReference>
<feature type="transmembrane region" description="Helical" evidence="7">
    <location>
        <begin position="93"/>
        <end position="112"/>
    </location>
</feature>
<protein>
    <submittedName>
        <fullName evidence="8">MFS transporter (Seo1)</fullName>
    </submittedName>
</protein>
<feature type="region of interest" description="Disordered" evidence="6">
    <location>
        <begin position="392"/>
        <end position="419"/>
    </location>
</feature>
<dbReference type="GO" id="GO:0022857">
    <property type="term" value="F:transmembrane transporter activity"/>
    <property type="evidence" value="ECO:0007669"/>
    <property type="project" value="InterPro"/>
</dbReference>
<name>A0AAN9UCM7_9PEZI</name>
<dbReference type="SUPFAM" id="SSF103473">
    <property type="entry name" value="MFS general substrate transporter"/>
    <property type="match status" value="1"/>
</dbReference>
<dbReference type="Pfam" id="PF07690">
    <property type="entry name" value="MFS_1"/>
    <property type="match status" value="1"/>
</dbReference>
<feature type="transmembrane region" description="Helical" evidence="7">
    <location>
        <begin position="124"/>
        <end position="147"/>
    </location>
</feature>
<dbReference type="PANTHER" id="PTHR43791">
    <property type="entry name" value="PERMEASE-RELATED"/>
    <property type="match status" value="1"/>
</dbReference>
<evidence type="ECO:0000256" key="5">
    <source>
        <dbReference type="ARBA" id="ARBA00023136"/>
    </source>
</evidence>
<proteinExistence type="predicted"/>
<feature type="transmembrane region" description="Helical" evidence="7">
    <location>
        <begin position="287"/>
        <end position="309"/>
    </location>
</feature>
<accession>A0AAN9UCM7</accession>
<feature type="transmembrane region" description="Helical" evidence="7">
    <location>
        <begin position="237"/>
        <end position="254"/>
    </location>
</feature>
<evidence type="ECO:0000256" key="4">
    <source>
        <dbReference type="ARBA" id="ARBA00022989"/>
    </source>
</evidence>
<keyword evidence="3 7" id="KW-0812">Transmembrane</keyword>
<feature type="transmembrane region" description="Helical" evidence="7">
    <location>
        <begin position="261"/>
        <end position="281"/>
    </location>
</feature>
<keyword evidence="2" id="KW-0813">Transport</keyword>